<reference evidence="1" key="1">
    <citation type="submission" date="2018-02" db="EMBL/GenBank/DDBJ databases">
        <title>Rhizophora mucronata_Transcriptome.</title>
        <authorList>
            <person name="Meera S.P."/>
            <person name="Sreeshan A."/>
            <person name="Augustine A."/>
        </authorList>
    </citation>
    <scope>NUCLEOTIDE SEQUENCE</scope>
    <source>
        <tissue evidence="1">Leaf</tissue>
    </source>
</reference>
<evidence type="ECO:0000313" key="1">
    <source>
        <dbReference type="EMBL" id="MBX29623.1"/>
    </source>
</evidence>
<sequence length="41" mass="4727">MGFHITNLGNVPLFPHLSHFRFPQLGLLLMKISHFHLCLQA</sequence>
<name>A0A2P2MHB9_RHIMU</name>
<organism evidence="1">
    <name type="scientific">Rhizophora mucronata</name>
    <name type="common">Asiatic mangrove</name>
    <dbReference type="NCBI Taxonomy" id="61149"/>
    <lineage>
        <taxon>Eukaryota</taxon>
        <taxon>Viridiplantae</taxon>
        <taxon>Streptophyta</taxon>
        <taxon>Embryophyta</taxon>
        <taxon>Tracheophyta</taxon>
        <taxon>Spermatophyta</taxon>
        <taxon>Magnoliopsida</taxon>
        <taxon>eudicotyledons</taxon>
        <taxon>Gunneridae</taxon>
        <taxon>Pentapetalae</taxon>
        <taxon>rosids</taxon>
        <taxon>fabids</taxon>
        <taxon>Malpighiales</taxon>
        <taxon>Rhizophoraceae</taxon>
        <taxon>Rhizophora</taxon>
    </lineage>
</organism>
<proteinExistence type="predicted"/>
<dbReference type="EMBL" id="GGEC01049139">
    <property type="protein sequence ID" value="MBX29623.1"/>
    <property type="molecule type" value="Transcribed_RNA"/>
</dbReference>
<dbReference type="AlphaFoldDB" id="A0A2P2MHB9"/>
<accession>A0A2P2MHB9</accession>
<protein>
    <submittedName>
        <fullName evidence="1">Uncharacterized protein</fullName>
    </submittedName>
</protein>